<dbReference type="Pfam" id="PF02481">
    <property type="entry name" value="DNA_processg_A"/>
    <property type="match status" value="1"/>
</dbReference>
<evidence type="ECO:0000313" key="4">
    <source>
        <dbReference type="Proteomes" id="UP001180840"/>
    </source>
</evidence>
<keyword evidence="4" id="KW-1185">Reference proteome</keyword>
<comment type="caution">
    <text evidence="3">The sequence shown here is derived from an EMBL/GenBank/DDBJ whole genome shotgun (WGS) entry which is preliminary data.</text>
</comment>
<feature type="domain" description="Smf/DprA SLOG" evidence="2">
    <location>
        <begin position="106"/>
        <end position="303"/>
    </location>
</feature>
<comment type="similarity">
    <text evidence="1">Belongs to the DprA/Smf family.</text>
</comment>
<proteinExistence type="inferred from homology"/>
<gene>
    <name evidence="3" type="ORF">J2S39_001278</name>
</gene>
<evidence type="ECO:0000313" key="3">
    <source>
        <dbReference type="EMBL" id="MDR7329602.1"/>
    </source>
</evidence>
<dbReference type="PANTHER" id="PTHR43022:SF1">
    <property type="entry name" value="PROTEIN SMF"/>
    <property type="match status" value="1"/>
</dbReference>
<dbReference type="NCBIfam" id="TIGR00732">
    <property type="entry name" value="dprA"/>
    <property type="match status" value="1"/>
</dbReference>
<dbReference type="Gene3D" id="3.40.50.450">
    <property type="match status" value="1"/>
</dbReference>
<name>A0ABU1ZXD3_9CORY</name>
<protein>
    <submittedName>
        <fullName evidence="3">DNA processing protein</fullName>
    </submittedName>
</protein>
<evidence type="ECO:0000256" key="1">
    <source>
        <dbReference type="ARBA" id="ARBA00006525"/>
    </source>
</evidence>
<dbReference type="SUPFAM" id="SSF102405">
    <property type="entry name" value="MCP/YpsA-like"/>
    <property type="match status" value="1"/>
</dbReference>
<dbReference type="InterPro" id="IPR057666">
    <property type="entry name" value="DrpA_SLOG"/>
</dbReference>
<dbReference type="PANTHER" id="PTHR43022">
    <property type="entry name" value="PROTEIN SMF"/>
    <property type="match status" value="1"/>
</dbReference>
<dbReference type="EMBL" id="JAVDXZ010000001">
    <property type="protein sequence ID" value="MDR7329602.1"/>
    <property type="molecule type" value="Genomic_DNA"/>
</dbReference>
<sequence>MIARHAWAYLNRVVEGPSRPLQALLASGRDAEEIAHGVRTRTSWLGELGPATEARHAWNRAAEDLELAHAAGVRLLTPEDEEWPTEQLDLAFGFAASGLSPHLRSHQADAVPPHALWVRGAPLQPLLAQAVAVVGTRTATAYGREATRLIVAGLAAHQWTIVSGGAKGVDAIAHETALAVPGKTIAVAACGLDRDYPAAHTDLFGRIVRSGSAMISEYPPGTTPQRHRFLTRNRLVAALTRGTVCTQAPWRSGALNTMSWAEGLGKVAMAVPGPVTTNDNVGCHTRIREGRAELVATADDVRSLLETVGSVDPDGQYEMAFGPSVVQALSRNELRVYDALTVSAARDANAIAVDAGLTIALTVHLLVELERKSLVRREGTTWRRAAD</sequence>
<dbReference type="InterPro" id="IPR003488">
    <property type="entry name" value="DprA"/>
</dbReference>
<organism evidence="3 4">
    <name type="scientific">Corynebacterium guangdongense</name>
    <dbReference type="NCBI Taxonomy" id="1783348"/>
    <lineage>
        <taxon>Bacteria</taxon>
        <taxon>Bacillati</taxon>
        <taxon>Actinomycetota</taxon>
        <taxon>Actinomycetes</taxon>
        <taxon>Mycobacteriales</taxon>
        <taxon>Corynebacteriaceae</taxon>
        <taxon>Corynebacterium</taxon>
    </lineage>
</organism>
<reference evidence="3" key="1">
    <citation type="submission" date="2023-07" db="EMBL/GenBank/DDBJ databases">
        <title>Sequencing the genomes of 1000 actinobacteria strains.</title>
        <authorList>
            <person name="Klenk H.-P."/>
        </authorList>
    </citation>
    <scope>NUCLEOTIDE SEQUENCE</scope>
    <source>
        <strain evidence="3">DSM 107476</strain>
    </source>
</reference>
<evidence type="ECO:0000259" key="2">
    <source>
        <dbReference type="Pfam" id="PF02481"/>
    </source>
</evidence>
<accession>A0ABU1ZXD3</accession>
<dbReference type="Proteomes" id="UP001180840">
    <property type="component" value="Unassembled WGS sequence"/>
</dbReference>
<dbReference type="RefSeq" id="WP_290194533.1">
    <property type="nucleotide sequence ID" value="NZ_CP047654.1"/>
</dbReference>